<evidence type="ECO:0008006" key="3">
    <source>
        <dbReference type="Google" id="ProtNLM"/>
    </source>
</evidence>
<dbReference type="OrthoDB" id="8402460at2"/>
<proteinExistence type="predicted"/>
<protein>
    <recommendedName>
        <fullName evidence="3">DUF2190 domain-containing protein</fullName>
    </recommendedName>
</protein>
<evidence type="ECO:0000313" key="2">
    <source>
        <dbReference type="Proteomes" id="UP000052023"/>
    </source>
</evidence>
<gene>
    <name evidence="1" type="ORF">CQ13_36525</name>
</gene>
<name>A0A0R3MAH6_9BRAD</name>
<organism evidence="1 2">
    <name type="scientific">Bradyrhizobium retamae</name>
    <dbReference type="NCBI Taxonomy" id="1300035"/>
    <lineage>
        <taxon>Bacteria</taxon>
        <taxon>Pseudomonadati</taxon>
        <taxon>Pseudomonadota</taxon>
        <taxon>Alphaproteobacteria</taxon>
        <taxon>Hyphomicrobiales</taxon>
        <taxon>Nitrobacteraceae</taxon>
        <taxon>Bradyrhizobium</taxon>
    </lineage>
</organism>
<reference evidence="1 2" key="1">
    <citation type="submission" date="2014-03" db="EMBL/GenBank/DDBJ databases">
        <title>Bradyrhizobium valentinum sp. nov., isolated from effective nodules of Lupinus mariae-josephae, a lupine endemic of basic-lime soils in Eastern Spain.</title>
        <authorList>
            <person name="Duran D."/>
            <person name="Rey L."/>
            <person name="Navarro A."/>
            <person name="Busquets A."/>
            <person name="Imperial J."/>
            <person name="Ruiz-Argueso T."/>
        </authorList>
    </citation>
    <scope>NUCLEOTIDE SEQUENCE [LARGE SCALE GENOMIC DNA]</scope>
    <source>
        <strain evidence="1 2">Ro19</strain>
    </source>
</reference>
<dbReference type="AlphaFoldDB" id="A0A0R3MAH6"/>
<dbReference type="RefSeq" id="WP_057847867.1">
    <property type="nucleotide sequence ID" value="NZ_LLYA01000215.1"/>
</dbReference>
<evidence type="ECO:0000313" key="1">
    <source>
        <dbReference type="EMBL" id="KRR16865.1"/>
    </source>
</evidence>
<sequence>MVDLVITAASVVRGDGAKVLRGDHGETNTAGQVVYRDATSKNFLKADNDSATAAVRDAIGIALNGGSNGQPAAIQYEGEINLGAILTVGETYCLSSNAGGICPIGDLASGDYPVILGVARTAAILVMGIVKGGAAKP</sequence>
<dbReference type="Proteomes" id="UP000052023">
    <property type="component" value="Unassembled WGS sequence"/>
</dbReference>
<comment type="caution">
    <text evidence="1">The sequence shown here is derived from an EMBL/GenBank/DDBJ whole genome shotgun (WGS) entry which is preliminary data.</text>
</comment>
<dbReference type="EMBL" id="LLYA01000215">
    <property type="protein sequence ID" value="KRR16865.1"/>
    <property type="molecule type" value="Genomic_DNA"/>
</dbReference>
<accession>A0A0R3MAH6</accession>
<keyword evidence="2" id="KW-1185">Reference proteome</keyword>